<dbReference type="PANTHER" id="PTHR37419:SF8">
    <property type="entry name" value="TOXIN YJJJ"/>
    <property type="match status" value="1"/>
</dbReference>
<dbReference type="GO" id="GO:0004674">
    <property type="term" value="F:protein serine/threonine kinase activity"/>
    <property type="evidence" value="ECO:0007669"/>
    <property type="project" value="TreeGrafter"/>
</dbReference>
<geneLocation type="plasmid" evidence="6">
    <name>unnamed1</name>
</geneLocation>
<keyword evidence="6" id="KW-0614">Plasmid</keyword>
<proteinExistence type="inferred from homology"/>
<dbReference type="PIRSF" id="PIRSF028135">
    <property type="entry name" value="UCP028135_HipA-like"/>
    <property type="match status" value="1"/>
</dbReference>
<dbReference type="RefSeq" id="WP_284067914.1">
    <property type="nucleotide sequence ID" value="NZ_JASKNE010000005.1"/>
</dbReference>
<sequence>MNEFCTIQIFKNQQWIDCALVELLDVTTLGWEAPTRTSYLFEYAISSMDARDIHALSFNLPVNVQSVQTPTWPAFLIDLLPQGYGRKELLKELNFSENAQQHADWALLKAGAGNPIGHLRIKEAHEWLNTKFPVTPTQGFSLEEIIQRRETFIESLASYGLFVAGSSGIQGEWPKLLLTQAQDGLFYLDHTLPDDQAMKHWLVKFSRGSDQRLEKILSQEALYMQVAQHLGLRVYQDIELHERTLFIPRFDRRIKEGQVERIAQESIASLSNRAGFGVKLTHNEICQLLASSCTHPETEIIEYLKRDLANVALGNKDNHTRNTAIQRTEHGLVQLTPVFDFAPMWLHPDGIARTTRWQRDDQGGSPLWVSVIEQIAELSSVSTETLRQVLKQQLPIYESLLSYMYAIHMDPEIIENSTVRIRNICQQLNEL</sequence>
<dbReference type="InterPro" id="IPR017508">
    <property type="entry name" value="HipA_N1"/>
</dbReference>
<evidence type="ECO:0000259" key="5">
    <source>
        <dbReference type="Pfam" id="PF13657"/>
    </source>
</evidence>
<organism evidence="6 7">
    <name type="scientific">Acinetobacter terrestris</name>
    <dbReference type="NCBI Taxonomy" id="2529843"/>
    <lineage>
        <taxon>Bacteria</taxon>
        <taxon>Pseudomonadati</taxon>
        <taxon>Pseudomonadota</taxon>
        <taxon>Gammaproteobacteria</taxon>
        <taxon>Moraxellales</taxon>
        <taxon>Moraxellaceae</taxon>
        <taxon>Acinetobacter</taxon>
        <taxon>Acinetobacter Taxon 24</taxon>
    </lineage>
</organism>
<evidence type="ECO:0000256" key="2">
    <source>
        <dbReference type="ARBA" id="ARBA00022679"/>
    </source>
</evidence>
<dbReference type="InterPro" id="IPR052028">
    <property type="entry name" value="HipA_Ser/Thr_kinase"/>
</dbReference>
<feature type="domain" description="HipA N-terminal subdomain 1" evidence="5">
    <location>
        <begin position="35"/>
        <end position="121"/>
    </location>
</feature>
<evidence type="ECO:0000256" key="1">
    <source>
        <dbReference type="ARBA" id="ARBA00010164"/>
    </source>
</evidence>
<dbReference type="InterPro" id="IPR012893">
    <property type="entry name" value="HipA-like_C"/>
</dbReference>
<gene>
    <name evidence="6" type="ORF">QOR41_15395</name>
</gene>
<evidence type="ECO:0000313" key="7">
    <source>
        <dbReference type="Proteomes" id="UP001241935"/>
    </source>
</evidence>
<feature type="domain" description="HipA-like C-terminal" evidence="4">
    <location>
        <begin position="169"/>
        <end position="376"/>
    </location>
</feature>
<comment type="similarity">
    <text evidence="1">Belongs to the HipA Ser/Thr kinase family.</text>
</comment>
<dbReference type="EMBL" id="JASKNE010000005">
    <property type="protein sequence ID" value="MDK1685163.1"/>
    <property type="molecule type" value="Genomic_DNA"/>
</dbReference>
<dbReference type="GO" id="GO:0005829">
    <property type="term" value="C:cytosol"/>
    <property type="evidence" value="ECO:0007669"/>
    <property type="project" value="TreeGrafter"/>
</dbReference>
<comment type="caution">
    <text evidence="6">The sequence shown here is derived from an EMBL/GenBank/DDBJ whole genome shotgun (WGS) entry which is preliminary data.</text>
</comment>
<dbReference type="Pfam" id="PF07804">
    <property type="entry name" value="HipA_C"/>
    <property type="match status" value="1"/>
</dbReference>
<reference evidence="6" key="1">
    <citation type="submission" date="2023-04" db="EMBL/GenBank/DDBJ databases">
        <title>The environmental microbiomes in feedlot watering bowls are a reservoir of florfenicol resistance for bovine respiratory disease pathogens.</title>
        <authorList>
            <person name="Kos D.W."/>
            <person name="Ruzzini A.C."/>
            <person name="Schreiner B."/>
            <person name="Jelinski M.D."/>
        </authorList>
    </citation>
    <scope>NUCLEOTIDE SEQUENCE</scope>
    <source>
        <strain evidence="6">WB3</strain>
        <plasmid evidence="6">unnamed1</plasmid>
    </source>
</reference>
<evidence type="ECO:0000256" key="3">
    <source>
        <dbReference type="ARBA" id="ARBA00022777"/>
    </source>
</evidence>
<dbReference type="PANTHER" id="PTHR37419">
    <property type="entry name" value="SERINE/THREONINE-PROTEIN KINASE TOXIN HIPA"/>
    <property type="match status" value="1"/>
</dbReference>
<keyword evidence="2" id="KW-0808">Transferase</keyword>
<dbReference type="Pfam" id="PF13657">
    <property type="entry name" value="Couple_hipA"/>
    <property type="match status" value="1"/>
</dbReference>
<accession>A0AAW6UV82</accession>
<evidence type="ECO:0000259" key="4">
    <source>
        <dbReference type="Pfam" id="PF07804"/>
    </source>
</evidence>
<dbReference type="InterPro" id="IPR016869">
    <property type="entry name" value="UCP028135_HipA-like"/>
</dbReference>
<dbReference type="AlphaFoldDB" id="A0AAW6UV82"/>
<evidence type="ECO:0000313" key="6">
    <source>
        <dbReference type="EMBL" id="MDK1685163.1"/>
    </source>
</evidence>
<protein>
    <submittedName>
        <fullName evidence="6">HipA domain-containing protein</fullName>
    </submittedName>
</protein>
<dbReference type="Proteomes" id="UP001241935">
    <property type="component" value="Unassembled WGS sequence"/>
</dbReference>
<name>A0AAW6UV82_9GAMM</name>
<keyword evidence="3" id="KW-0418">Kinase</keyword>